<proteinExistence type="predicted"/>
<accession>A0A7Y6TQQ2</accession>
<comment type="caution">
    <text evidence="1">The sequence shown here is derived from an EMBL/GenBank/DDBJ whole genome shotgun (WGS) entry which is preliminary data.</text>
</comment>
<evidence type="ECO:0000313" key="1">
    <source>
        <dbReference type="EMBL" id="NUY95384.1"/>
    </source>
</evidence>
<dbReference type="EMBL" id="JABWPM010000001">
    <property type="protein sequence ID" value="NUY95384.1"/>
    <property type="molecule type" value="Genomic_DNA"/>
</dbReference>
<evidence type="ECO:0000313" key="2">
    <source>
        <dbReference type="Proteomes" id="UP000566985"/>
    </source>
</evidence>
<dbReference type="GeneID" id="57344050"/>
<dbReference type="Pfam" id="PF10109">
    <property type="entry name" value="Phage_TAC_7"/>
    <property type="match status" value="1"/>
</dbReference>
<dbReference type="AlphaFoldDB" id="A0A7Y6TQQ2"/>
<sequence length="107" mass="11335">MSELQLSKPITAHGETLHVLELREPSFDEIEQVGFPFTIGSEGNIKIDSSVSLRYIPVLAGIPRSSASQMAKIDIFKASMTILGFFTGSGAGEISGSDVTTSLTSGE</sequence>
<dbReference type="InterPro" id="IPR019289">
    <property type="entry name" value="Phage_tail_E/E"/>
</dbReference>
<organism evidence="1 2">
    <name type="scientific">Pantoea brenneri</name>
    <dbReference type="NCBI Taxonomy" id="472694"/>
    <lineage>
        <taxon>Bacteria</taxon>
        <taxon>Pseudomonadati</taxon>
        <taxon>Pseudomonadota</taxon>
        <taxon>Gammaproteobacteria</taxon>
        <taxon>Enterobacterales</taxon>
        <taxon>Erwiniaceae</taxon>
        <taxon>Pantoea</taxon>
    </lineage>
</organism>
<protein>
    <submittedName>
        <fullName evidence="1">Phage tail assembly protein</fullName>
    </submittedName>
</protein>
<dbReference type="Proteomes" id="UP000566985">
    <property type="component" value="Unassembled WGS sequence"/>
</dbReference>
<reference evidence="1 2" key="1">
    <citation type="submission" date="2020-05" db="EMBL/GenBank/DDBJ databases">
        <title>Whole Genome Sequences of Enterobacteriales Associated with the International Space Station.</title>
        <authorList>
            <person name="Bharadwaj A."/>
            <person name="Daudu R."/>
            <person name="Singh N."/>
            <person name="Wood J."/>
            <person name="Debieu M."/>
            <person name="Mason C."/>
            <person name="Wang C."/>
            <person name="Venkateswaran K."/>
        </authorList>
    </citation>
    <scope>NUCLEOTIDE SEQUENCE [LARGE SCALE GENOMIC DNA]</scope>
    <source>
        <strain evidence="1 2">IF5SW-B1</strain>
    </source>
</reference>
<name>A0A7Y6TQQ2_9GAMM</name>
<dbReference type="RefSeq" id="WP_069730017.1">
    <property type="nucleotide sequence ID" value="NZ_JABWPE010000001.1"/>
</dbReference>
<gene>
    <name evidence="1" type="ORF">HU668_02790</name>
</gene>